<dbReference type="AlphaFoldDB" id="A0A9N9ERY5"/>
<feature type="domain" description="Membrane anchor Opy2 N-terminal" evidence="1">
    <location>
        <begin position="5"/>
        <end position="32"/>
    </location>
</feature>
<dbReference type="EMBL" id="CAJVQA010009704">
    <property type="protein sequence ID" value="CAG8688744.1"/>
    <property type="molecule type" value="Genomic_DNA"/>
</dbReference>
<dbReference type="OrthoDB" id="2433032at2759"/>
<protein>
    <submittedName>
        <fullName evidence="2">21253_t:CDS:1</fullName>
    </submittedName>
</protein>
<dbReference type="Proteomes" id="UP000789759">
    <property type="component" value="Unassembled WGS sequence"/>
</dbReference>
<dbReference type="InterPro" id="IPR018571">
    <property type="entry name" value="Membrane_anchor_Opy2_N"/>
</dbReference>
<comment type="caution">
    <text evidence="2">The sequence shown here is derived from an EMBL/GenBank/DDBJ whole genome shotgun (WGS) entry which is preliminary data.</text>
</comment>
<feature type="non-terminal residue" evidence="2">
    <location>
        <position position="77"/>
    </location>
</feature>
<evidence type="ECO:0000313" key="2">
    <source>
        <dbReference type="EMBL" id="CAG8688744.1"/>
    </source>
</evidence>
<accession>A0A9N9ERY5</accession>
<keyword evidence="3" id="KW-1185">Reference proteome</keyword>
<name>A0A9N9ERY5_9GLOM</name>
<dbReference type="Pfam" id="PF09463">
    <property type="entry name" value="Opy2"/>
    <property type="match status" value="1"/>
</dbReference>
<reference evidence="2" key="1">
    <citation type="submission" date="2021-06" db="EMBL/GenBank/DDBJ databases">
        <authorList>
            <person name="Kallberg Y."/>
            <person name="Tangrot J."/>
            <person name="Rosling A."/>
        </authorList>
    </citation>
    <scope>NUCLEOTIDE SEQUENCE</scope>
    <source>
        <strain evidence="2">FL966</strain>
    </source>
</reference>
<gene>
    <name evidence="2" type="ORF">CPELLU_LOCUS11173</name>
</gene>
<sequence length="77" mass="8639">MQPEGECDQQCGDDQVCILSENTCSECAKWICQPKVDPECVTCPEITCQSCNNTSELWVQKRFCYSCGDAYCVKSPK</sequence>
<organism evidence="2 3">
    <name type="scientific">Cetraspora pellucida</name>
    <dbReference type="NCBI Taxonomy" id="1433469"/>
    <lineage>
        <taxon>Eukaryota</taxon>
        <taxon>Fungi</taxon>
        <taxon>Fungi incertae sedis</taxon>
        <taxon>Mucoromycota</taxon>
        <taxon>Glomeromycotina</taxon>
        <taxon>Glomeromycetes</taxon>
        <taxon>Diversisporales</taxon>
        <taxon>Gigasporaceae</taxon>
        <taxon>Cetraspora</taxon>
    </lineage>
</organism>
<proteinExistence type="predicted"/>
<evidence type="ECO:0000313" key="3">
    <source>
        <dbReference type="Proteomes" id="UP000789759"/>
    </source>
</evidence>
<evidence type="ECO:0000259" key="1">
    <source>
        <dbReference type="Pfam" id="PF09463"/>
    </source>
</evidence>